<name>A0ABW5L2P8_9SPHI</name>
<comment type="caution">
    <text evidence="2">The sequence shown here is derived from an EMBL/GenBank/DDBJ whole genome shotgun (WGS) entry which is preliminary data.</text>
</comment>
<dbReference type="RefSeq" id="WP_210353435.1">
    <property type="nucleotide sequence ID" value="NZ_JAEQMU010000001.1"/>
</dbReference>
<dbReference type="Pfam" id="PF03691">
    <property type="entry name" value="UPF0167"/>
    <property type="match status" value="1"/>
</dbReference>
<comment type="similarity">
    <text evidence="1">Belongs to the UPF0167 family.</text>
</comment>
<evidence type="ECO:0000256" key="1">
    <source>
        <dbReference type="ARBA" id="ARBA00008525"/>
    </source>
</evidence>
<sequence>MELPKFKYSPNAYRLDLFENVEGVCSICNEKRQIKYTGSFYSMESPEYICPWCIANGKASEKHNGDFNDYCGIEGVSPDPNDPEPSIKKEHLIEITNRTPSYTSWQQEVWLTHCNEPCAFIGYADSKLIEPFLDELKDDIENSGIPTEYITKGLTKDSDLGAYLFQCLECGKHRLHVDFT</sequence>
<evidence type="ECO:0000313" key="2">
    <source>
        <dbReference type="EMBL" id="MFD2555068.1"/>
    </source>
</evidence>
<dbReference type="Proteomes" id="UP001597440">
    <property type="component" value="Unassembled WGS sequence"/>
</dbReference>
<keyword evidence="3" id="KW-1185">Reference proteome</keyword>
<dbReference type="EMBL" id="JBHULD010000014">
    <property type="protein sequence ID" value="MFD2555068.1"/>
    <property type="molecule type" value="Genomic_DNA"/>
</dbReference>
<protein>
    <submittedName>
        <fullName evidence="2">CbrC family protein</fullName>
    </submittedName>
</protein>
<gene>
    <name evidence="2" type="ORF">ACFSQW_11745</name>
</gene>
<organism evidence="2 3">
    <name type="scientific">Sphingobacterium tabacisoli</name>
    <dbReference type="NCBI Taxonomy" id="2044855"/>
    <lineage>
        <taxon>Bacteria</taxon>
        <taxon>Pseudomonadati</taxon>
        <taxon>Bacteroidota</taxon>
        <taxon>Sphingobacteriia</taxon>
        <taxon>Sphingobacteriales</taxon>
        <taxon>Sphingobacteriaceae</taxon>
        <taxon>Sphingobacterium</taxon>
    </lineage>
</organism>
<evidence type="ECO:0000313" key="3">
    <source>
        <dbReference type="Proteomes" id="UP001597440"/>
    </source>
</evidence>
<reference evidence="3" key="1">
    <citation type="journal article" date="2019" name="Int. J. Syst. Evol. Microbiol.">
        <title>The Global Catalogue of Microorganisms (GCM) 10K type strain sequencing project: providing services to taxonomists for standard genome sequencing and annotation.</title>
        <authorList>
            <consortium name="The Broad Institute Genomics Platform"/>
            <consortium name="The Broad Institute Genome Sequencing Center for Infectious Disease"/>
            <person name="Wu L."/>
            <person name="Ma J."/>
        </authorList>
    </citation>
    <scope>NUCLEOTIDE SEQUENCE [LARGE SCALE GENOMIC DNA]</scope>
    <source>
        <strain evidence="3">KCTC 52298</strain>
    </source>
</reference>
<accession>A0ABW5L2P8</accession>
<dbReference type="InterPro" id="IPR005363">
    <property type="entry name" value="UPF0167"/>
</dbReference>
<proteinExistence type="inferred from homology"/>